<dbReference type="GO" id="GO:0003700">
    <property type="term" value="F:DNA-binding transcription factor activity"/>
    <property type="evidence" value="ECO:0007669"/>
    <property type="project" value="InterPro"/>
</dbReference>
<dbReference type="PRINTS" id="PR00039">
    <property type="entry name" value="HTHLYSR"/>
</dbReference>
<accession>A0A1V4A617</accession>
<dbReference type="EMBL" id="MVFC01000015">
    <property type="protein sequence ID" value="OON77286.1"/>
    <property type="molecule type" value="Genomic_DNA"/>
</dbReference>
<comment type="caution">
    <text evidence="3">The sequence shown here is derived from an EMBL/GenBank/DDBJ whole genome shotgun (WGS) entry which is preliminary data.</text>
</comment>
<dbReference type="STRING" id="83656.B1H18_18715"/>
<evidence type="ECO:0000313" key="3">
    <source>
        <dbReference type="EMBL" id="OON77286.1"/>
    </source>
</evidence>
<dbReference type="PROSITE" id="PS50931">
    <property type="entry name" value="HTH_LYSR"/>
    <property type="match status" value="1"/>
</dbReference>
<gene>
    <name evidence="3" type="ORF">B1H18_18715</name>
</gene>
<feature type="domain" description="HTH lysR-type" evidence="2">
    <location>
        <begin position="30"/>
        <end position="63"/>
    </location>
</feature>
<evidence type="ECO:0000256" key="1">
    <source>
        <dbReference type="SAM" id="MobiDB-lite"/>
    </source>
</evidence>
<keyword evidence="4" id="KW-1185">Reference proteome</keyword>
<dbReference type="InterPro" id="IPR036388">
    <property type="entry name" value="WH-like_DNA-bd_sf"/>
</dbReference>
<protein>
    <recommendedName>
        <fullName evidence="2">HTH lysR-type domain-containing protein</fullName>
    </recommendedName>
</protein>
<feature type="region of interest" description="Disordered" evidence="1">
    <location>
        <begin position="1"/>
        <end position="24"/>
    </location>
</feature>
<dbReference type="AlphaFoldDB" id="A0A1V4A617"/>
<proteinExistence type="predicted"/>
<organism evidence="3 4">
    <name type="scientific">Streptomyces tsukubensis</name>
    <dbReference type="NCBI Taxonomy" id="83656"/>
    <lineage>
        <taxon>Bacteria</taxon>
        <taxon>Bacillati</taxon>
        <taxon>Actinomycetota</taxon>
        <taxon>Actinomycetes</taxon>
        <taxon>Kitasatosporales</taxon>
        <taxon>Streptomycetaceae</taxon>
        <taxon>Streptomyces</taxon>
    </lineage>
</organism>
<dbReference type="SUPFAM" id="SSF46785">
    <property type="entry name" value="Winged helix' DNA-binding domain"/>
    <property type="match status" value="1"/>
</dbReference>
<sequence>MRRFAGIAAPRSPVPTLAPSPRRPRAQHVLGLSQPAVTARIRTLEQQTGHDLFIRLPCGVEPAPIAHELAVRVAAPLDARTSRRKAGVLPRGQTAPVHLAGPSELFRSSSTPPAGLRSTLSSRPAARHRRRPGRAARPRPSPSVRGDLVARAEVRAVRPAPPSR</sequence>
<evidence type="ECO:0000259" key="2">
    <source>
        <dbReference type="PROSITE" id="PS50931"/>
    </source>
</evidence>
<feature type="region of interest" description="Disordered" evidence="1">
    <location>
        <begin position="77"/>
        <end position="164"/>
    </location>
</feature>
<evidence type="ECO:0000313" key="4">
    <source>
        <dbReference type="Proteomes" id="UP000190539"/>
    </source>
</evidence>
<dbReference type="Gene3D" id="1.10.10.10">
    <property type="entry name" value="Winged helix-like DNA-binding domain superfamily/Winged helix DNA-binding domain"/>
    <property type="match status" value="1"/>
</dbReference>
<dbReference type="InterPro" id="IPR036390">
    <property type="entry name" value="WH_DNA-bd_sf"/>
</dbReference>
<dbReference type="Proteomes" id="UP000190539">
    <property type="component" value="Unassembled WGS sequence"/>
</dbReference>
<feature type="compositionally biased region" description="Basic residues" evidence="1">
    <location>
        <begin position="125"/>
        <end position="137"/>
    </location>
</feature>
<reference evidence="3 4" key="1">
    <citation type="submission" date="2017-02" db="EMBL/GenBank/DDBJ databases">
        <title>Draft Genome Sequence of Streptomyces tsukubaensis F601, a Producer of the immunosuppressant tacrolimus FK506.</title>
        <authorList>
            <person name="Zong G."/>
            <person name="Zhong C."/>
            <person name="Fu J."/>
            <person name="Qin R."/>
            <person name="Cao G."/>
        </authorList>
    </citation>
    <scope>NUCLEOTIDE SEQUENCE [LARGE SCALE GENOMIC DNA]</scope>
    <source>
        <strain evidence="3 4">F601</strain>
    </source>
</reference>
<name>A0A1V4A617_9ACTN</name>
<dbReference type="InterPro" id="IPR000847">
    <property type="entry name" value="LysR_HTH_N"/>
</dbReference>
<dbReference type="Pfam" id="PF00126">
    <property type="entry name" value="HTH_1"/>
    <property type="match status" value="1"/>
</dbReference>